<sequence>MSNNLPTYEIPAELREFAEKSVDQARKAFDGFLGAAHKAIATFENQTTAVPFNSHEVARRTLSYAESNIAAAFDLAEKLVRAKDLREVTQFQSEYLKNQFAALQEQARDFGATVQKTATEATQQVQNAVKEATQNATEAAKEAAQAAKDATKTGA</sequence>
<feature type="region of interest" description="Disordered" evidence="1">
    <location>
        <begin position="136"/>
        <end position="155"/>
    </location>
</feature>
<evidence type="ECO:0000256" key="1">
    <source>
        <dbReference type="SAM" id="MobiDB-lite"/>
    </source>
</evidence>
<reference evidence="3 4" key="1">
    <citation type="submission" date="2020-03" db="EMBL/GenBank/DDBJ databases">
        <title>Genomic Encyclopedia of Type Strains, Phase IV (KMG-IV): sequencing the most valuable type-strain genomes for metagenomic binning, comparative biology and taxonomic classification.</title>
        <authorList>
            <person name="Goeker M."/>
        </authorList>
    </citation>
    <scope>NUCLEOTIDE SEQUENCE [LARGE SCALE GENOMIC DNA]</scope>
    <source>
        <strain evidence="3 4">DSM 103870</strain>
    </source>
</reference>
<keyword evidence="4" id="KW-1185">Reference proteome</keyword>
<evidence type="ECO:0000259" key="2">
    <source>
        <dbReference type="Pfam" id="PF09361"/>
    </source>
</evidence>
<name>A0ABX0UTZ4_9HYPH</name>
<evidence type="ECO:0000313" key="3">
    <source>
        <dbReference type="EMBL" id="NIJ56434.1"/>
    </source>
</evidence>
<dbReference type="InterPro" id="IPR010234">
    <property type="entry name" value="Phasin_subfam-2"/>
</dbReference>
<dbReference type="InterPro" id="IPR018968">
    <property type="entry name" value="Phasin"/>
</dbReference>
<dbReference type="NCBIfam" id="TIGR01985">
    <property type="entry name" value="phasin_2"/>
    <property type="match status" value="1"/>
</dbReference>
<dbReference type="Pfam" id="PF09361">
    <property type="entry name" value="Phasin_2"/>
    <property type="match status" value="1"/>
</dbReference>
<protein>
    <submittedName>
        <fullName evidence="3">Phasin</fullName>
    </submittedName>
</protein>
<dbReference type="RefSeq" id="WP_166947901.1">
    <property type="nucleotide sequence ID" value="NZ_JAASQI010000001.1"/>
</dbReference>
<feature type="domain" description="Phasin" evidence="2">
    <location>
        <begin position="32"/>
        <end position="127"/>
    </location>
</feature>
<dbReference type="Proteomes" id="UP001429580">
    <property type="component" value="Unassembled WGS sequence"/>
</dbReference>
<accession>A0ABX0UTZ4</accession>
<proteinExistence type="predicted"/>
<comment type="caution">
    <text evidence="3">The sequence shown here is derived from an EMBL/GenBank/DDBJ whole genome shotgun (WGS) entry which is preliminary data.</text>
</comment>
<dbReference type="EMBL" id="JAASQI010000001">
    <property type="protein sequence ID" value="NIJ56434.1"/>
    <property type="molecule type" value="Genomic_DNA"/>
</dbReference>
<evidence type="ECO:0000313" key="4">
    <source>
        <dbReference type="Proteomes" id="UP001429580"/>
    </source>
</evidence>
<gene>
    <name evidence="3" type="ORF">FHS82_000247</name>
</gene>
<organism evidence="3 4">
    <name type="scientific">Pseudochelatococcus lubricantis</name>
    <dbReference type="NCBI Taxonomy" id="1538102"/>
    <lineage>
        <taxon>Bacteria</taxon>
        <taxon>Pseudomonadati</taxon>
        <taxon>Pseudomonadota</taxon>
        <taxon>Alphaproteobacteria</taxon>
        <taxon>Hyphomicrobiales</taxon>
        <taxon>Chelatococcaceae</taxon>
        <taxon>Pseudochelatococcus</taxon>
    </lineage>
</organism>